<evidence type="ECO:0000313" key="2">
    <source>
        <dbReference type="Proteomes" id="UP000005317"/>
    </source>
</evidence>
<keyword evidence="2" id="KW-1185">Reference proteome</keyword>
<name>A0A656HFM3_THINJ</name>
<accession>A0A656HFM3</accession>
<dbReference type="AlphaFoldDB" id="A0A656HFM3"/>
<dbReference type="Proteomes" id="UP000005317">
    <property type="component" value="Unassembled WGS sequence"/>
</dbReference>
<dbReference type="EMBL" id="JH651384">
    <property type="protein sequence ID" value="EIJ34794.1"/>
    <property type="molecule type" value="Genomic_DNA"/>
</dbReference>
<evidence type="ECO:0000313" key="1">
    <source>
        <dbReference type="EMBL" id="EIJ34794.1"/>
    </source>
</evidence>
<reference evidence="2" key="1">
    <citation type="journal article" date="2011" name="Stand. Genomic Sci.">
        <title>Genome sequence of the filamentous, gliding Thiothrix nivea neotype strain (JP2(T)).</title>
        <authorList>
            <person name="Lapidus A."/>
            <person name="Nolan M."/>
            <person name="Lucas S."/>
            <person name="Glavina Del Rio T."/>
            <person name="Tice H."/>
            <person name="Cheng J.F."/>
            <person name="Tapia R."/>
            <person name="Han C."/>
            <person name="Goodwin L."/>
            <person name="Pitluck S."/>
            <person name="Liolios K."/>
            <person name="Pagani I."/>
            <person name="Ivanova N."/>
            <person name="Huntemann M."/>
            <person name="Mavromatis K."/>
            <person name="Mikhailova N."/>
            <person name="Pati A."/>
            <person name="Chen A."/>
            <person name="Palaniappan K."/>
            <person name="Land M."/>
            <person name="Brambilla E.M."/>
            <person name="Rohde M."/>
            <person name="Abt B."/>
            <person name="Verbarg S."/>
            <person name="Goker M."/>
            <person name="Bristow J."/>
            <person name="Eisen J.A."/>
            <person name="Markowitz V."/>
            <person name="Hugenholtz P."/>
            <person name="Kyrpides N.C."/>
            <person name="Klenk H.P."/>
            <person name="Woyke T."/>
        </authorList>
    </citation>
    <scope>NUCLEOTIDE SEQUENCE [LARGE SCALE GENOMIC DNA]</scope>
    <source>
        <strain evidence="2">ATCC 35100 / DSM 5205 / JP2</strain>
    </source>
</reference>
<proteinExistence type="predicted"/>
<organism evidence="1 2">
    <name type="scientific">Thiothrix nivea (strain ATCC 35100 / DSM 5205 / JP2)</name>
    <dbReference type="NCBI Taxonomy" id="870187"/>
    <lineage>
        <taxon>Bacteria</taxon>
        <taxon>Pseudomonadati</taxon>
        <taxon>Pseudomonadota</taxon>
        <taxon>Gammaproteobacteria</taxon>
        <taxon>Thiotrichales</taxon>
        <taxon>Thiotrichaceae</taxon>
        <taxon>Thiothrix</taxon>
    </lineage>
</organism>
<gene>
    <name evidence="1" type="ORF">Thini_2231</name>
</gene>
<evidence type="ECO:0008006" key="3">
    <source>
        <dbReference type="Google" id="ProtNLM"/>
    </source>
</evidence>
<sequence>MLESINAIHGDKPMNMPIQANLPENLLIKAQQLVSAGWVNNLDDLLADALRRYLESHSEELAEKFIREDVQWGLYGKY</sequence>
<protein>
    <recommendedName>
        <fullName evidence="3">CopG family transcriptional regulator</fullName>
    </recommendedName>
</protein>